<proteinExistence type="predicted"/>
<evidence type="ECO:0000313" key="2">
    <source>
        <dbReference type="Proteomes" id="UP000054995"/>
    </source>
</evidence>
<gene>
    <name evidence="1" type="ORF">T4D_6574</name>
</gene>
<dbReference type="AlphaFoldDB" id="A0A0V1G3P3"/>
<keyword evidence="2" id="KW-1185">Reference proteome</keyword>
<reference evidence="1 2" key="1">
    <citation type="submission" date="2015-01" db="EMBL/GenBank/DDBJ databases">
        <title>Evolution of Trichinella species and genotypes.</title>
        <authorList>
            <person name="Korhonen P.K."/>
            <person name="Edoardo P."/>
            <person name="Giuseppe L.R."/>
            <person name="Gasser R.B."/>
        </authorList>
    </citation>
    <scope>NUCLEOTIDE SEQUENCE [LARGE SCALE GENOMIC DNA]</scope>
    <source>
        <strain evidence="1">ISS470</strain>
    </source>
</reference>
<accession>A0A0V1G3P3</accession>
<dbReference type="EMBL" id="JYDT01000004">
    <property type="protein sequence ID" value="KRY92936.1"/>
    <property type="molecule type" value="Genomic_DNA"/>
</dbReference>
<evidence type="ECO:0000313" key="1">
    <source>
        <dbReference type="EMBL" id="KRY92936.1"/>
    </source>
</evidence>
<comment type="caution">
    <text evidence="1">The sequence shown here is derived from an EMBL/GenBank/DDBJ whole genome shotgun (WGS) entry which is preliminary data.</text>
</comment>
<sequence>MRNLPSFTRKDEEFLENIRHCTQPNPVNIIRSKISTILHKNSLIILGTNSDATGHRHYKTEE</sequence>
<protein>
    <submittedName>
        <fullName evidence="1">Uncharacterized protein</fullName>
    </submittedName>
</protein>
<dbReference type="Proteomes" id="UP000054995">
    <property type="component" value="Unassembled WGS sequence"/>
</dbReference>
<organism evidence="1 2">
    <name type="scientific">Trichinella pseudospiralis</name>
    <name type="common">Parasitic roundworm</name>
    <dbReference type="NCBI Taxonomy" id="6337"/>
    <lineage>
        <taxon>Eukaryota</taxon>
        <taxon>Metazoa</taxon>
        <taxon>Ecdysozoa</taxon>
        <taxon>Nematoda</taxon>
        <taxon>Enoplea</taxon>
        <taxon>Dorylaimia</taxon>
        <taxon>Trichinellida</taxon>
        <taxon>Trichinellidae</taxon>
        <taxon>Trichinella</taxon>
    </lineage>
</organism>
<name>A0A0V1G3P3_TRIPS</name>